<dbReference type="EMBL" id="WIXE01013167">
    <property type="protein sequence ID" value="KAK5975327.1"/>
    <property type="molecule type" value="Genomic_DNA"/>
</dbReference>
<keyword evidence="5" id="KW-1185">Reference proteome</keyword>
<dbReference type="AlphaFoldDB" id="A0AAN8FJK7"/>
<name>A0AAN8FJK7_TRICO</name>
<evidence type="ECO:0000313" key="5">
    <source>
        <dbReference type="Proteomes" id="UP001331761"/>
    </source>
</evidence>
<comment type="caution">
    <text evidence="4">The sequence shown here is derived from an EMBL/GenBank/DDBJ whole genome shotgun (WGS) entry which is preliminary data.</text>
</comment>
<organism evidence="4 5">
    <name type="scientific">Trichostrongylus colubriformis</name>
    <name type="common">Black scour worm</name>
    <dbReference type="NCBI Taxonomy" id="6319"/>
    <lineage>
        <taxon>Eukaryota</taxon>
        <taxon>Metazoa</taxon>
        <taxon>Ecdysozoa</taxon>
        <taxon>Nematoda</taxon>
        <taxon>Chromadorea</taxon>
        <taxon>Rhabditida</taxon>
        <taxon>Rhabditina</taxon>
        <taxon>Rhabditomorpha</taxon>
        <taxon>Strongyloidea</taxon>
        <taxon>Trichostrongylidae</taxon>
        <taxon>Trichostrongylus</taxon>
    </lineage>
</organism>
<reference evidence="4 5" key="1">
    <citation type="submission" date="2019-10" db="EMBL/GenBank/DDBJ databases">
        <title>Assembly and Annotation for the nematode Trichostrongylus colubriformis.</title>
        <authorList>
            <person name="Martin J."/>
        </authorList>
    </citation>
    <scope>NUCLEOTIDE SEQUENCE [LARGE SCALE GENOMIC DNA]</scope>
    <source>
        <strain evidence="4">G859</strain>
        <tissue evidence="4">Whole worm</tissue>
    </source>
</reference>
<evidence type="ECO:0000256" key="2">
    <source>
        <dbReference type="SAM" id="Phobius"/>
    </source>
</evidence>
<accession>A0AAN8FJK7</accession>
<sequence length="198" mass="22215">MHHSQWNYNILWCTEVIIYLSWAVDENDVRNSSTTSAVFLTATMTLTDVATATITATAENVTLDSNGTTVDVFSLLRRGKPWDFGLLKKILLILGVVAFYAVLITFMISRGLIPREKKKEPDDPEKQLRGSSIDTQRSQVDRSTSQPKVMKTDSKPNGSTDIETEAKNEQKRTDEEKELNEGDSEEKIALREPSGKMS</sequence>
<evidence type="ECO:0000256" key="3">
    <source>
        <dbReference type="SAM" id="SignalP"/>
    </source>
</evidence>
<feature type="compositionally biased region" description="Basic and acidic residues" evidence="1">
    <location>
        <begin position="164"/>
        <end position="175"/>
    </location>
</feature>
<feature type="compositionally biased region" description="Basic and acidic residues" evidence="1">
    <location>
        <begin position="185"/>
        <end position="198"/>
    </location>
</feature>
<feature type="region of interest" description="Disordered" evidence="1">
    <location>
        <begin position="116"/>
        <end position="198"/>
    </location>
</feature>
<feature type="chain" id="PRO_5042832265" evidence="3">
    <location>
        <begin position="24"/>
        <end position="198"/>
    </location>
</feature>
<keyword evidence="2" id="KW-1133">Transmembrane helix</keyword>
<feature type="transmembrane region" description="Helical" evidence="2">
    <location>
        <begin position="90"/>
        <end position="109"/>
    </location>
</feature>
<proteinExistence type="predicted"/>
<keyword evidence="3" id="KW-0732">Signal</keyword>
<keyword evidence="2" id="KW-0472">Membrane</keyword>
<feature type="signal peptide" evidence="3">
    <location>
        <begin position="1"/>
        <end position="23"/>
    </location>
</feature>
<dbReference type="Proteomes" id="UP001331761">
    <property type="component" value="Unassembled WGS sequence"/>
</dbReference>
<protein>
    <submittedName>
        <fullName evidence="4">Uncharacterized protein</fullName>
    </submittedName>
</protein>
<feature type="compositionally biased region" description="Basic and acidic residues" evidence="1">
    <location>
        <begin position="116"/>
        <end position="128"/>
    </location>
</feature>
<feature type="compositionally biased region" description="Polar residues" evidence="1">
    <location>
        <begin position="129"/>
        <end position="147"/>
    </location>
</feature>
<evidence type="ECO:0000256" key="1">
    <source>
        <dbReference type="SAM" id="MobiDB-lite"/>
    </source>
</evidence>
<keyword evidence="2" id="KW-0812">Transmembrane</keyword>
<gene>
    <name evidence="4" type="ORF">GCK32_006643</name>
</gene>
<evidence type="ECO:0000313" key="4">
    <source>
        <dbReference type="EMBL" id="KAK5975327.1"/>
    </source>
</evidence>